<dbReference type="SMART" id="SM00354">
    <property type="entry name" value="HTH_LACI"/>
    <property type="match status" value="1"/>
</dbReference>
<evidence type="ECO:0000256" key="2">
    <source>
        <dbReference type="ARBA" id="ARBA00023125"/>
    </source>
</evidence>
<dbReference type="CDD" id="cd06267">
    <property type="entry name" value="PBP1_LacI_sugar_binding-like"/>
    <property type="match status" value="1"/>
</dbReference>
<keyword evidence="6" id="KW-1185">Reference proteome</keyword>
<dbReference type="PANTHER" id="PTHR30146">
    <property type="entry name" value="LACI-RELATED TRANSCRIPTIONAL REPRESSOR"/>
    <property type="match status" value="1"/>
</dbReference>
<name>A0A9W6R906_9PSEU</name>
<dbReference type="PANTHER" id="PTHR30146:SF153">
    <property type="entry name" value="LACTOSE OPERON REPRESSOR"/>
    <property type="match status" value="1"/>
</dbReference>
<dbReference type="Pfam" id="PF13377">
    <property type="entry name" value="Peripla_BP_3"/>
    <property type="match status" value="1"/>
</dbReference>
<dbReference type="CDD" id="cd01392">
    <property type="entry name" value="HTH_LacI"/>
    <property type="match status" value="1"/>
</dbReference>
<evidence type="ECO:0000259" key="4">
    <source>
        <dbReference type="PROSITE" id="PS50932"/>
    </source>
</evidence>
<organism evidence="5 6">
    <name type="scientific">Amycolatopsis taiwanensis</name>
    <dbReference type="NCBI Taxonomy" id="342230"/>
    <lineage>
        <taxon>Bacteria</taxon>
        <taxon>Bacillati</taxon>
        <taxon>Actinomycetota</taxon>
        <taxon>Actinomycetes</taxon>
        <taxon>Pseudonocardiales</taxon>
        <taxon>Pseudonocardiaceae</taxon>
        <taxon>Amycolatopsis</taxon>
    </lineage>
</organism>
<dbReference type="PROSITE" id="PS50932">
    <property type="entry name" value="HTH_LACI_2"/>
    <property type="match status" value="1"/>
</dbReference>
<dbReference type="InterPro" id="IPR010982">
    <property type="entry name" value="Lambda_DNA-bd_dom_sf"/>
</dbReference>
<keyword evidence="3" id="KW-0804">Transcription</keyword>
<dbReference type="PROSITE" id="PS00356">
    <property type="entry name" value="HTH_LACI_1"/>
    <property type="match status" value="1"/>
</dbReference>
<dbReference type="InterPro" id="IPR000843">
    <property type="entry name" value="HTH_LacI"/>
</dbReference>
<dbReference type="Gene3D" id="3.40.50.2300">
    <property type="match status" value="2"/>
</dbReference>
<dbReference type="GO" id="GO:0000976">
    <property type="term" value="F:transcription cis-regulatory region binding"/>
    <property type="evidence" value="ECO:0007669"/>
    <property type="project" value="TreeGrafter"/>
</dbReference>
<evidence type="ECO:0000256" key="1">
    <source>
        <dbReference type="ARBA" id="ARBA00023015"/>
    </source>
</evidence>
<protein>
    <submittedName>
        <fullName evidence="5">LacI family transcriptional regulator</fullName>
    </submittedName>
</protein>
<dbReference type="AlphaFoldDB" id="A0A9W6R906"/>
<dbReference type="Proteomes" id="UP001165136">
    <property type="component" value="Unassembled WGS sequence"/>
</dbReference>
<keyword evidence="1" id="KW-0805">Transcription regulation</keyword>
<reference evidence="5" key="1">
    <citation type="submission" date="2023-03" db="EMBL/GenBank/DDBJ databases">
        <title>Amycolatopsis taiwanensis NBRC 103393.</title>
        <authorList>
            <person name="Ichikawa N."/>
            <person name="Sato H."/>
            <person name="Tonouchi N."/>
        </authorList>
    </citation>
    <scope>NUCLEOTIDE SEQUENCE</scope>
    <source>
        <strain evidence="5">NBRC 103393</strain>
    </source>
</reference>
<accession>A0A9W6R906</accession>
<evidence type="ECO:0000313" key="5">
    <source>
        <dbReference type="EMBL" id="GLY71561.1"/>
    </source>
</evidence>
<evidence type="ECO:0000313" key="6">
    <source>
        <dbReference type="Proteomes" id="UP001165136"/>
    </source>
</evidence>
<dbReference type="Gene3D" id="1.10.260.40">
    <property type="entry name" value="lambda repressor-like DNA-binding domains"/>
    <property type="match status" value="1"/>
</dbReference>
<dbReference type="InterPro" id="IPR046335">
    <property type="entry name" value="LacI/GalR-like_sensor"/>
</dbReference>
<sequence length="337" mass="35553">MAANLRDVARRAGVSVPTASRVLSGADYRVSDDLRARVERAARELDYVPNAQAQALLQGNAGTVGVLAGDVRDPYFSEIINGVHAAATVRKLLVTICNTDRDVARELEYFRLLQAHRTGIVIIAGSELDDETYKRGMAARSRSFQNSGGRVIAVGNPFLEADHVLVDNVAGGRALGEHLVALGHREIGVVAGDAKVLSTVDRIAGLREALEGAGGMVHVRYGSASREGGYAGAQELLKDHPGSTAIVGSADQMAIGALTFLRHAGRTVPGDISIAGFNDIAGCEDVVPALTSVRLPLTEMGAIALELATTPAPPDKPLVRELSTELIVRESTGRARR</sequence>
<dbReference type="Pfam" id="PF00356">
    <property type="entry name" value="LacI"/>
    <property type="match status" value="1"/>
</dbReference>
<dbReference type="InterPro" id="IPR028082">
    <property type="entry name" value="Peripla_BP_I"/>
</dbReference>
<feature type="domain" description="HTH lacI-type" evidence="4">
    <location>
        <begin position="3"/>
        <end position="58"/>
    </location>
</feature>
<dbReference type="EMBL" id="BSTI01000039">
    <property type="protein sequence ID" value="GLY71561.1"/>
    <property type="molecule type" value="Genomic_DNA"/>
</dbReference>
<dbReference type="RefSeq" id="WP_285491407.1">
    <property type="nucleotide sequence ID" value="NZ_BSTI01000039.1"/>
</dbReference>
<keyword evidence="2" id="KW-0238">DNA-binding</keyword>
<comment type="caution">
    <text evidence="5">The sequence shown here is derived from an EMBL/GenBank/DDBJ whole genome shotgun (WGS) entry which is preliminary data.</text>
</comment>
<evidence type="ECO:0000256" key="3">
    <source>
        <dbReference type="ARBA" id="ARBA00023163"/>
    </source>
</evidence>
<gene>
    <name evidence="5" type="primary">lacI</name>
    <name evidence="5" type="ORF">Atai01_81800</name>
</gene>
<dbReference type="SUPFAM" id="SSF53822">
    <property type="entry name" value="Periplasmic binding protein-like I"/>
    <property type="match status" value="1"/>
</dbReference>
<dbReference type="GO" id="GO:0003700">
    <property type="term" value="F:DNA-binding transcription factor activity"/>
    <property type="evidence" value="ECO:0007669"/>
    <property type="project" value="TreeGrafter"/>
</dbReference>
<proteinExistence type="predicted"/>
<dbReference type="SUPFAM" id="SSF47413">
    <property type="entry name" value="lambda repressor-like DNA-binding domains"/>
    <property type="match status" value="1"/>
</dbReference>